<reference evidence="1 2" key="1">
    <citation type="journal article" date="2019" name="Commun. Biol.">
        <title>The bagworm genome reveals a unique fibroin gene that provides high tensile strength.</title>
        <authorList>
            <person name="Kono N."/>
            <person name="Nakamura H."/>
            <person name="Ohtoshi R."/>
            <person name="Tomita M."/>
            <person name="Numata K."/>
            <person name="Arakawa K."/>
        </authorList>
    </citation>
    <scope>NUCLEOTIDE SEQUENCE [LARGE SCALE GENOMIC DNA]</scope>
</reference>
<dbReference type="AlphaFoldDB" id="A0A4C1SAD3"/>
<proteinExistence type="predicted"/>
<evidence type="ECO:0000313" key="1">
    <source>
        <dbReference type="EMBL" id="GBO98386.1"/>
    </source>
</evidence>
<name>A0A4C1SAD3_EUMVA</name>
<accession>A0A4C1SAD3</accession>
<keyword evidence="2" id="KW-1185">Reference proteome</keyword>
<dbReference type="Proteomes" id="UP000299102">
    <property type="component" value="Unassembled WGS sequence"/>
</dbReference>
<protein>
    <submittedName>
        <fullName evidence="1">Uncharacterized protein</fullName>
    </submittedName>
</protein>
<gene>
    <name evidence="1" type="ORF">EVAR_90593_1</name>
</gene>
<dbReference type="EMBL" id="BGZK01003185">
    <property type="protein sequence ID" value="GBO98386.1"/>
    <property type="molecule type" value="Genomic_DNA"/>
</dbReference>
<comment type="caution">
    <text evidence="1">The sequence shown here is derived from an EMBL/GenBank/DDBJ whole genome shotgun (WGS) entry which is preliminary data.</text>
</comment>
<evidence type="ECO:0000313" key="2">
    <source>
        <dbReference type="Proteomes" id="UP000299102"/>
    </source>
</evidence>
<sequence>MRIIDIERPLTFTGGRPYCDLSKLARHDPGPLITDGSPYKYKARNSAAVKLVTKALQWHTIDRRGEEGRSRSIKPARYIIRKQFRTARYAVDPNGDVA</sequence>
<organism evidence="1 2">
    <name type="scientific">Eumeta variegata</name>
    <name type="common">Bagworm moth</name>
    <name type="synonym">Eumeta japonica</name>
    <dbReference type="NCBI Taxonomy" id="151549"/>
    <lineage>
        <taxon>Eukaryota</taxon>
        <taxon>Metazoa</taxon>
        <taxon>Ecdysozoa</taxon>
        <taxon>Arthropoda</taxon>
        <taxon>Hexapoda</taxon>
        <taxon>Insecta</taxon>
        <taxon>Pterygota</taxon>
        <taxon>Neoptera</taxon>
        <taxon>Endopterygota</taxon>
        <taxon>Lepidoptera</taxon>
        <taxon>Glossata</taxon>
        <taxon>Ditrysia</taxon>
        <taxon>Tineoidea</taxon>
        <taxon>Psychidae</taxon>
        <taxon>Oiketicinae</taxon>
        <taxon>Eumeta</taxon>
    </lineage>
</organism>